<dbReference type="GO" id="GO:0004386">
    <property type="term" value="F:helicase activity"/>
    <property type="evidence" value="ECO:0007669"/>
    <property type="project" value="UniProtKB-KW"/>
</dbReference>
<keyword evidence="2 7" id="KW-0378">Hydrolase</keyword>
<dbReference type="PANTHER" id="PTHR45766:SF6">
    <property type="entry name" value="SWI_SNF-RELATED MATRIX-ASSOCIATED ACTIN-DEPENDENT REGULATOR OF CHROMATIN SUBFAMILY A-LIKE PROTEIN 1"/>
    <property type="match status" value="1"/>
</dbReference>
<dbReference type="PROSITE" id="PS51194">
    <property type="entry name" value="HELICASE_CTER"/>
    <property type="match status" value="1"/>
</dbReference>
<protein>
    <submittedName>
        <fullName evidence="7">RNA polymerase-associated protein RapA</fullName>
        <ecNumber evidence="7">3.6.4.-</ecNumber>
    </submittedName>
</protein>
<dbReference type="InterPro" id="IPR038718">
    <property type="entry name" value="SNF2-like_sf"/>
</dbReference>
<dbReference type="SMART" id="SM00490">
    <property type="entry name" value="HELICc"/>
    <property type="match status" value="1"/>
</dbReference>
<evidence type="ECO:0000313" key="8">
    <source>
        <dbReference type="Proteomes" id="UP000238415"/>
    </source>
</evidence>
<dbReference type="InterPro" id="IPR001650">
    <property type="entry name" value="Helicase_C-like"/>
</dbReference>
<evidence type="ECO:0000256" key="3">
    <source>
        <dbReference type="ARBA" id="ARBA00022806"/>
    </source>
</evidence>
<keyword evidence="3" id="KW-0347">Helicase</keyword>
<proteinExistence type="predicted"/>
<feature type="domain" description="Helicase ATP-binding" evidence="5">
    <location>
        <begin position="107"/>
        <end position="293"/>
    </location>
</feature>
<sequence length="937" mass="108763">MSRDGIWRPGDWAWSREYREPVKVIEALDLWGKNVYRVWVPGRDAVLRLQENELSSITEAGLTSRERLIYTVAAARIAESLARPDILLAPLEGCVTPLPHQLYALSRAVSGNRVRYLLADEVGLGKTIEAGLIMRELKLRGLVRRTLVVAPKGLVMQWVQEMENRFRERFHLLMPAEITTLSCFEWDANVWQRFDQVVVPMDAVKPLESRRGWSRDQVSRYNRERFENLIAAGWDLIIVDEAHRIAGSTDAVARYRLGQALAEAAPYLLLLTATPHQGKTDSFHRLMALLDREAFPGVESIKRERVAPYVIRTEKRRAIDEKGQPLFKPRRTQLVTVVWQSRHQKQRELYEAVTEYVREGYNRALKEKRNYIGFLMVLMQRLVASSTRAIRTALQRRLEAIEQEAPFQINSEIELEEDWWDLDGQEQLEQILKHRLVAFASEREEVKRLLSLARQCESLPDARAEALLEWMYRLQAEENDPELKFLIFTEFIPTQEMLKEFLENRGFSVVCLNGSMGLEERRRVQQEFAGPARVLVSTDAGGEGLNLQFCHVVINYDLPWNPMRLEQRIGRVDRIGQEHVVRALNFVLQDTVEYRVQEVLQEKLAAILADFGVDKMSDVLDSAEVAPDFEDLYKEAILRPEEVESRIERLEAELRQRIQEATTANRLLGEEAELDSRLVEKIPGHPLPYWVERMTVNFLVSEGGIVKPKLAGYDLTWPDGFTMKDVVFSRQEADKHSMSYLSLEEPRVRGLVSRLPLAVAGQPFAKVRLKGLPQEISGYWSLWRISLMAENMREVRVLPLFHQEKDGKILMPTARRIWDLLLQEETSLEIQGYITGEKSEEIFERLQKQAVRYGHNLFLELKNQYEEHLQKEREKGRYAFQIRRQAIMRVGLPAVRQHRLAELERQEKEWALRLQQKEKILPELSAITIIYVEGVVP</sequence>
<dbReference type="Pfam" id="PF00176">
    <property type="entry name" value="SNF2-rel_dom"/>
    <property type="match status" value="1"/>
</dbReference>
<evidence type="ECO:0000256" key="2">
    <source>
        <dbReference type="ARBA" id="ARBA00022801"/>
    </source>
</evidence>
<dbReference type="GO" id="GO:0005524">
    <property type="term" value="F:ATP binding"/>
    <property type="evidence" value="ECO:0007669"/>
    <property type="project" value="UniProtKB-KW"/>
</dbReference>
<dbReference type="InterPro" id="IPR057342">
    <property type="entry name" value="DEXDc_RapA"/>
</dbReference>
<dbReference type="SMART" id="SM00487">
    <property type="entry name" value="DEXDc"/>
    <property type="match status" value="1"/>
</dbReference>
<dbReference type="EC" id="3.6.4.-" evidence="7"/>
<dbReference type="Gene3D" id="3.40.50.10810">
    <property type="entry name" value="Tandem AAA-ATPase domain"/>
    <property type="match status" value="1"/>
</dbReference>
<dbReference type="InterPro" id="IPR049730">
    <property type="entry name" value="SNF2/RAD54-like_C"/>
</dbReference>
<dbReference type="PROSITE" id="PS51192">
    <property type="entry name" value="HELICASE_ATP_BIND_1"/>
    <property type="match status" value="1"/>
</dbReference>
<dbReference type="Proteomes" id="UP000238415">
    <property type="component" value="Unassembled WGS sequence"/>
</dbReference>
<dbReference type="InterPro" id="IPR027417">
    <property type="entry name" value="P-loop_NTPase"/>
</dbReference>
<dbReference type="EMBL" id="PVXM01000007">
    <property type="protein sequence ID" value="PRR74657.1"/>
    <property type="molecule type" value="Genomic_DNA"/>
</dbReference>
<reference evidence="7 8" key="1">
    <citation type="submission" date="2018-03" db="EMBL/GenBank/DDBJ databases">
        <title>Genome sequence of Moorella humiferrea DSM 23265.</title>
        <authorList>
            <person name="Poehlein A."/>
            <person name="Daniel R."/>
        </authorList>
    </citation>
    <scope>NUCLEOTIDE SEQUENCE [LARGE SCALE GENOMIC DNA]</scope>
    <source>
        <strain evidence="7 8">DSM 23265</strain>
    </source>
</reference>
<feature type="domain" description="Helicase C-terminal" evidence="6">
    <location>
        <begin position="466"/>
        <end position="633"/>
    </location>
</feature>
<evidence type="ECO:0000259" key="6">
    <source>
        <dbReference type="PROSITE" id="PS51194"/>
    </source>
</evidence>
<keyword evidence="1" id="KW-0547">Nucleotide-binding</keyword>
<dbReference type="Pfam" id="PF00271">
    <property type="entry name" value="Helicase_C"/>
    <property type="match status" value="1"/>
</dbReference>
<organism evidence="7 8">
    <name type="scientific">Neomoorella humiferrea</name>
    <dbReference type="NCBI Taxonomy" id="676965"/>
    <lineage>
        <taxon>Bacteria</taxon>
        <taxon>Bacillati</taxon>
        <taxon>Bacillota</taxon>
        <taxon>Clostridia</taxon>
        <taxon>Neomoorellales</taxon>
        <taxon>Neomoorellaceae</taxon>
        <taxon>Neomoorella</taxon>
    </lineage>
</organism>
<evidence type="ECO:0000256" key="1">
    <source>
        <dbReference type="ARBA" id="ARBA00022741"/>
    </source>
</evidence>
<dbReference type="SUPFAM" id="SSF52540">
    <property type="entry name" value="P-loop containing nucleoside triphosphate hydrolases"/>
    <property type="match status" value="2"/>
</dbReference>
<gene>
    <name evidence="7" type="primary">rapA_1</name>
    <name evidence="7" type="ORF">MOHU_06380</name>
</gene>
<dbReference type="OrthoDB" id="9814088at2"/>
<dbReference type="Gene3D" id="3.40.50.300">
    <property type="entry name" value="P-loop containing nucleotide triphosphate hydrolases"/>
    <property type="match status" value="1"/>
</dbReference>
<keyword evidence="4" id="KW-0067">ATP-binding</keyword>
<evidence type="ECO:0000259" key="5">
    <source>
        <dbReference type="PROSITE" id="PS51192"/>
    </source>
</evidence>
<keyword evidence="8" id="KW-1185">Reference proteome</keyword>
<dbReference type="RefSeq" id="WP_106004660.1">
    <property type="nucleotide sequence ID" value="NZ_CP136419.1"/>
</dbReference>
<comment type="caution">
    <text evidence="7">The sequence shown here is derived from an EMBL/GenBank/DDBJ whole genome shotgun (WGS) entry which is preliminary data.</text>
</comment>
<dbReference type="InterPro" id="IPR000330">
    <property type="entry name" value="SNF2_N"/>
</dbReference>
<dbReference type="AlphaFoldDB" id="A0A2T0AVT3"/>
<accession>A0A2T0AVT3</accession>
<dbReference type="CDD" id="cd18011">
    <property type="entry name" value="DEXDc_RapA"/>
    <property type="match status" value="1"/>
</dbReference>
<dbReference type="InterPro" id="IPR014001">
    <property type="entry name" value="Helicase_ATP-bd"/>
</dbReference>
<dbReference type="GO" id="GO:0016787">
    <property type="term" value="F:hydrolase activity"/>
    <property type="evidence" value="ECO:0007669"/>
    <property type="project" value="UniProtKB-KW"/>
</dbReference>
<evidence type="ECO:0000313" key="7">
    <source>
        <dbReference type="EMBL" id="PRR74657.1"/>
    </source>
</evidence>
<dbReference type="PANTHER" id="PTHR45766">
    <property type="entry name" value="DNA ANNEALING HELICASE AND ENDONUCLEASE ZRANB3 FAMILY MEMBER"/>
    <property type="match status" value="1"/>
</dbReference>
<evidence type="ECO:0000256" key="4">
    <source>
        <dbReference type="ARBA" id="ARBA00022840"/>
    </source>
</evidence>
<dbReference type="CDD" id="cd18793">
    <property type="entry name" value="SF2_C_SNF"/>
    <property type="match status" value="1"/>
</dbReference>
<name>A0A2T0AVT3_9FIRM</name>